<dbReference type="Gene3D" id="3.40.50.300">
    <property type="entry name" value="P-loop containing nucleotide triphosphate hydrolases"/>
    <property type="match status" value="2"/>
</dbReference>
<dbReference type="GO" id="GO:0042626">
    <property type="term" value="F:ATPase-coupled transmembrane transporter activity"/>
    <property type="evidence" value="ECO:0007669"/>
    <property type="project" value="TreeGrafter"/>
</dbReference>
<dbReference type="SMART" id="SM00382">
    <property type="entry name" value="AAA"/>
    <property type="match status" value="2"/>
</dbReference>
<comment type="subcellular location">
    <subcellularLocation>
        <location evidence="1">Cell membrane</location>
        <topology evidence="1">Peripheral membrane protein</topology>
    </subcellularLocation>
</comment>
<comment type="caution">
    <text evidence="10">The sequence shown here is derived from an EMBL/GenBank/DDBJ whole genome shotgun (WGS) entry which is preliminary data.</text>
</comment>
<dbReference type="InterPro" id="IPR003439">
    <property type="entry name" value="ABC_transporter-like_ATP-bd"/>
</dbReference>
<dbReference type="AlphaFoldDB" id="A0A242A6Z5"/>
<evidence type="ECO:0000256" key="5">
    <source>
        <dbReference type="ARBA" id="ARBA00022741"/>
    </source>
</evidence>
<dbReference type="InterPro" id="IPR017871">
    <property type="entry name" value="ABC_transporter-like_CS"/>
</dbReference>
<feature type="domain" description="ABC transporter" evidence="9">
    <location>
        <begin position="1"/>
        <end position="236"/>
    </location>
</feature>
<dbReference type="Proteomes" id="UP000195043">
    <property type="component" value="Unassembled WGS sequence"/>
</dbReference>
<evidence type="ECO:0000256" key="7">
    <source>
        <dbReference type="ARBA" id="ARBA00022967"/>
    </source>
</evidence>
<dbReference type="InterPro" id="IPR003593">
    <property type="entry name" value="AAA+_ATPase"/>
</dbReference>
<evidence type="ECO:0000256" key="6">
    <source>
        <dbReference type="ARBA" id="ARBA00022840"/>
    </source>
</evidence>
<sequence length="476" mass="53236">MSMHVDGCQFPCDQQTLTVSFTLQPGETIAIYGPSGSGKSTLFRILAGLSQEGFLSGTYTINGHTVDKLSISERASNISLLFQNPDTQFCMHTPREELLFCLENRAVSPEDMPQRVTEALSFCDIEALADQPLRTLSGGQKQLVALACCLVMDSSYLLLDEPFANLDEQTRIHLIQKLRLLQRTRNIGILLIDHQIAYVTEWVDRWLLIDQQFLSVDQGTILALEASIRQTLSIPEVPRPVQKKNLSDERLLIEHLRFPAGTHTISLPTYAFPAGGMIGIVGKSGIGKSTFLKVLLQEHPYEGTVSIDQKPVISTKQAFKQMSWIMQNPQDQFIAATVADELRAGQQEIPLDTQLAQLDLQGKSQTSPFLLSQGQQRRLAVASFLSRSVPVLLVDEPTYGQDIKQAWQIMQMLSEKANAGTLVLIVSHDTDLLQAFCSQIIDFNHYLLEEPYEKTQSNRQAIRDFSARIGHFFSNK</sequence>
<evidence type="ECO:0000256" key="4">
    <source>
        <dbReference type="ARBA" id="ARBA00022475"/>
    </source>
</evidence>
<evidence type="ECO:0000256" key="8">
    <source>
        <dbReference type="ARBA" id="ARBA00023136"/>
    </source>
</evidence>
<dbReference type="EMBL" id="NGKU01000001">
    <property type="protein sequence ID" value="OTN76817.1"/>
    <property type="molecule type" value="Genomic_DNA"/>
</dbReference>
<evidence type="ECO:0000256" key="3">
    <source>
        <dbReference type="ARBA" id="ARBA00022448"/>
    </source>
</evidence>
<gene>
    <name evidence="10" type="ORF">A5886_001896</name>
</gene>
<dbReference type="PROSITE" id="PS00211">
    <property type="entry name" value="ABC_TRANSPORTER_1"/>
    <property type="match status" value="2"/>
</dbReference>
<dbReference type="OrthoDB" id="501320at2"/>
<dbReference type="InterPro" id="IPR015856">
    <property type="entry name" value="ABC_transpr_CbiO/EcfA_su"/>
</dbReference>
<dbReference type="STRING" id="1834191.A5886_001896"/>
<dbReference type="PANTHER" id="PTHR43553:SF19">
    <property type="entry name" value="HMP_THIAMINE IMPORT ATP-BINDING PROTEIN YKOD-RELATED"/>
    <property type="match status" value="1"/>
</dbReference>
<dbReference type="InterPro" id="IPR050095">
    <property type="entry name" value="ECF_ABC_transporter_ATP-bd"/>
</dbReference>
<dbReference type="SUPFAM" id="SSF52540">
    <property type="entry name" value="P-loop containing nucleoside triphosphate hydrolases"/>
    <property type="match status" value="2"/>
</dbReference>
<reference evidence="10 11" key="1">
    <citation type="submission" date="2017-05" db="EMBL/GenBank/DDBJ databases">
        <title>The Genome Sequence of Enterococcus sp. 8G7_MSG3316.</title>
        <authorList>
            <consortium name="The Broad Institute Genomics Platform"/>
            <consortium name="The Broad Institute Genomic Center for Infectious Diseases"/>
            <person name="Earl A."/>
            <person name="Manson A."/>
            <person name="Schwartman J."/>
            <person name="Gilmore M."/>
            <person name="Abouelleil A."/>
            <person name="Cao P."/>
            <person name="Chapman S."/>
            <person name="Cusick C."/>
            <person name="Shea T."/>
            <person name="Young S."/>
            <person name="Neafsey D."/>
            <person name="Nusbaum C."/>
            <person name="Birren B."/>
        </authorList>
    </citation>
    <scope>NUCLEOTIDE SEQUENCE [LARGE SCALE GENOMIC DNA]</scope>
    <source>
        <strain evidence="10 11">8G7_MSG3316</strain>
    </source>
</reference>
<evidence type="ECO:0000313" key="11">
    <source>
        <dbReference type="Proteomes" id="UP000195043"/>
    </source>
</evidence>
<comment type="similarity">
    <text evidence="2">Belongs to the ABC transporter superfamily.</text>
</comment>
<evidence type="ECO:0000259" key="9">
    <source>
        <dbReference type="PROSITE" id="PS50893"/>
    </source>
</evidence>
<keyword evidence="6" id="KW-0067">ATP-binding</keyword>
<keyword evidence="3" id="KW-0813">Transport</keyword>
<dbReference type="GO" id="GO:0016887">
    <property type="term" value="F:ATP hydrolysis activity"/>
    <property type="evidence" value="ECO:0007669"/>
    <property type="project" value="InterPro"/>
</dbReference>
<protein>
    <recommendedName>
        <fullName evidence="9">ABC transporter domain-containing protein</fullName>
    </recommendedName>
</protein>
<dbReference type="CDD" id="cd03225">
    <property type="entry name" value="ABC_cobalt_CbiO_domain1"/>
    <property type="match status" value="2"/>
</dbReference>
<dbReference type="InterPro" id="IPR027417">
    <property type="entry name" value="P-loop_NTPase"/>
</dbReference>
<dbReference type="GO" id="GO:0005524">
    <property type="term" value="F:ATP binding"/>
    <property type="evidence" value="ECO:0007669"/>
    <property type="project" value="UniProtKB-KW"/>
</dbReference>
<dbReference type="GO" id="GO:0043190">
    <property type="term" value="C:ATP-binding cassette (ABC) transporter complex"/>
    <property type="evidence" value="ECO:0007669"/>
    <property type="project" value="TreeGrafter"/>
</dbReference>
<evidence type="ECO:0000256" key="1">
    <source>
        <dbReference type="ARBA" id="ARBA00004202"/>
    </source>
</evidence>
<keyword evidence="7" id="KW-1278">Translocase</keyword>
<keyword evidence="4" id="KW-1003">Cell membrane</keyword>
<dbReference type="Pfam" id="PF00005">
    <property type="entry name" value="ABC_tran"/>
    <property type="match status" value="2"/>
</dbReference>
<evidence type="ECO:0000313" key="10">
    <source>
        <dbReference type="EMBL" id="OTN76817.1"/>
    </source>
</evidence>
<accession>A0A242A6Z5</accession>
<dbReference type="PANTHER" id="PTHR43553">
    <property type="entry name" value="HEAVY METAL TRANSPORTER"/>
    <property type="match status" value="1"/>
</dbReference>
<dbReference type="PROSITE" id="PS50893">
    <property type="entry name" value="ABC_TRANSPORTER_2"/>
    <property type="match status" value="2"/>
</dbReference>
<keyword evidence="11" id="KW-1185">Reference proteome</keyword>
<proteinExistence type="inferred from homology"/>
<keyword evidence="5" id="KW-0547">Nucleotide-binding</keyword>
<name>A0A242A6Z5_9ENTE</name>
<feature type="domain" description="ABC transporter" evidence="9">
    <location>
        <begin position="241"/>
        <end position="470"/>
    </location>
</feature>
<keyword evidence="8" id="KW-0472">Membrane</keyword>
<evidence type="ECO:0000256" key="2">
    <source>
        <dbReference type="ARBA" id="ARBA00005417"/>
    </source>
</evidence>
<organism evidence="10 11">
    <name type="scientific">Candidatus Enterococcus testudinis</name>
    <dbReference type="NCBI Taxonomy" id="1834191"/>
    <lineage>
        <taxon>Bacteria</taxon>
        <taxon>Bacillati</taxon>
        <taxon>Bacillota</taxon>
        <taxon>Bacilli</taxon>
        <taxon>Lactobacillales</taxon>
        <taxon>Enterococcaceae</taxon>
        <taxon>Enterococcus</taxon>
    </lineage>
</organism>
<dbReference type="RefSeq" id="WP_086274855.1">
    <property type="nucleotide sequence ID" value="NZ_NGKU01000001.1"/>
</dbReference>